<accession>A0A1D6M9U8</accession>
<evidence type="ECO:0000256" key="2">
    <source>
        <dbReference type="SAM" id="SignalP"/>
    </source>
</evidence>
<dbReference type="EMBL" id="CM000782">
    <property type="protein sequence ID" value="AQK87571.1"/>
    <property type="molecule type" value="Genomic_DNA"/>
</dbReference>
<gene>
    <name evidence="3" type="ORF">ZEAMMB73_Zm00001d038688</name>
</gene>
<dbReference type="AlphaFoldDB" id="A0A1D6M9U8"/>
<keyword evidence="2" id="KW-0732">Signal</keyword>
<feature type="region of interest" description="Disordered" evidence="1">
    <location>
        <begin position="39"/>
        <end position="76"/>
    </location>
</feature>
<organism evidence="3">
    <name type="scientific">Zea mays</name>
    <name type="common">Maize</name>
    <dbReference type="NCBI Taxonomy" id="4577"/>
    <lineage>
        <taxon>Eukaryota</taxon>
        <taxon>Viridiplantae</taxon>
        <taxon>Streptophyta</taxon>
        <taxon>Embryophyta</taxon>
        <taxon>Tracheophyta</taxon>
        <taxon>Spermatophyta</taxon>
        <taxon>Magnoliopsida</taxon>
        <taxon>Liliopsida</taxon>
        <taxon>Poales</taxon>
        <taxon>Poaceae</taxon>
        <taxon>PACMAD clade</taxon>
        <taxon>Panicoideae</taxon>
        <taxon>Andropogonodae</taxon>
        <taxon>Andropogoneae</taxon>
        <taxon>Tripsacinae</taxon>
        <taxon>Zea</taxon>
    </lineage>
</organism>
<evidence type="ECO:0000256" key="1">
    <source>
        <dbReference type="SAM" id="MobiDB-lite"/>
    </source>
</evidence>
<reference evidence="3" key="1">
    <citation type="submission" date="2015-12" db="EMBL/GenBank/DDBJ databases">
        <title>Update maize B73 reference genome by single molecule sequencing technologies.</title>
        <authorList>
            <consortium name="Maize Genome Sequencing Project"/>
            <person name="Ware D."/>
        </authorList>
    </citation>
    <scope>NUCLEOTIDE SEQUENCE</scope>
    <source>
        <tissue evidence="3">Seedling</tissue>
    </source>
</reference>
<protein>
    <submittedName>
        <fullName evidence="3">Rho-related protein6</fullName>
    </submittedName>
</protein>
<feature type="chain" id="PRO_5010806953" evidence="2">
    <location>
        <begin position="19"/>
        <end position="188"/>
    </location>
</feature>
<evidence type="ECO:0000313" key="3">
    <source>
        <dbReference type="EMBL" id="AQK87571.1"/>
    </source>
</evidence>
<proteinExistence type="predicted"/>
<sequence length="188" mass="20705">RQPIPVLVPLSLSLLSLAARSPPFLGALAAAAAAGSVRVRRRADLSRGEEGGLPAGAGRHERDQVHQVRHGGRRRGGQDLHAHLLHQQQVPHGLHPHGVRQLQRQRLRGRQHRQPGPLGHRGCCFFFFLLLPLPRLKWFARAQGSDAVPCFVFRARGLQQAAAAELQGRGRVRAGLLPDQQGELRERS</sequence>
<feature type="non-terminal residue" evidence="3">
    <location>
        <position position="1"/>
    </location>
</feature>
<name>A0A1D6M9U8_MAIZE</name>
<feature type="signal peptide" evidence="2">
    <location>
        <begin position="1"/>
        <end position="18"/>
    </location>
</feature>